<evidence type="ECO:0000256" key="6">
    <source>
        <dbReference type="SAM" id="MobiDB-lite"/>
    </source>
</evidence>
<feature type="repeat" description="TPR" evidence="5">
    <location>
        <begin position="94"/>
        <end position="127"/>
    </location>
</feature>
<dbReference type="InterPro" id="IPR051966">
    <property type="entry name" value="RPAP3"/>
</dbReference>
<dbReference type="InterPro" id="IPR011990">
    <property type="entry name" value="TPR-like_helical_dom_sf"/>
</dbReference>
<evidence type="ECO:0000313" key="9">
    <source>
        <dbReference type="Proteomes" id="UP001281761"/>
    </source>
</evidence>
<dbReference type="PROSITE" id="PS50005">
    <property type="entry name" value="TPR"/>
    <property type="match status" value="2"/>
</dbReference>
<feature type="region of interest" description="Disordered" evidence="6">
    <location>
        <begin position="149"/>
        <end position="185"/>
    </location>
</feature>
<organism evidence="8 9">
    <name type="scientific">Blattamonas nauphoetae</name>
    <dbReference type="NCBI Taxonomy" id="2049346"/>
    <lineage>
        <taxon>Eukaryota</taxon>
        <taxon>Metamonada</taxon>
        <taxon>Preaxostyla</taxon>
        <taxon>Oxymonadida</taxon>
        <taxon>Blattamonas</taxon>
    </lineage>
</organism>
<keyword evidence="2 5" id="KW-0802">TPR repeat</keyword>
<evidence type="ECO:0000256" key="5">
    <source>
        <dbReference type="PROSITE-ProRule" id="PRU00339"/>
    </source>
</evidence>
<sequence length="346" mass="39287">MNSSQSSKTGPIITDLSPGMDDTFTADNLKEQGNSAFRLGDYKKALDLYSRAHLAAPKNDIILCNKAAALSKLNRFEEAERDCSLALSLNPSYVKCWHRRATIRKSMRKFQQALDDLNRGLEIDPSNETIKSEITEVNKLIQQSLTPGGVQFSQKSQVPKKKQAQPQPSTKPPPAQEVQSSSIPQKTTKLVIEEVKSENRQVHPPKTQKLQHQKIEIEPTLPSEPVTNWVDFDRHFRILRNYLPMLSTMMIQIPLSAITNIFAVQFEQAHLYAFVQMMLLDESPFLKPEQVEHTIKFWQELGKCSNWNIARLSLTKPEKGELAQLYSKLTELNESATALKKQFGIK</sequence>
<comment type="caution">
    <text evidence="8">The sequence shown here is derived from an EMBL/GenBank/DDBJ whole genome shotgun (WGS) entry which is preliminary data.</text>
</comment>
<dbReference type="SMART" id="SM00028">
    <property type="entry name" value="TPR"/>
    <property type="match status" value="3"/>
</dbReference>
<keyword evidence="1" id="KW-0677">Repeat</keyword>
<evidence type="ECO:0000256" key="4">
    <source>
        <dbReference type="ARBA" id="ARBA00040133"/>
    </source>
</evidence>
<evidence type="ECO:0000256" key="2">
    <source>
        <dbReference type="ARBA" id="ARBA00022803"/>
    </source>
</evidence>
<feature type="domain" description="RNA-polymerase II-associated protein 3-like C-terminal" evidence="7">
    <location>
        <begin position="226"/>
        <end position="319"/>
    </location>
</feature>
<dbReference type="Gene3D" id="1.25.40.10">
    <property type="entry name" value="Tetratricopeptide repeat domain"/>
    <property type="match status" value="1"/>
</dbReference>
<dbReference type="InterPro" id="IPR025986">
    <property type="entry name" value="RPAP3-like_C"/>
</dbReference>
<dbReference type="SUPFAM" id="SSF48452">
    <property type="entry name" value="TPR-like"/>
    <property type="match status" value="1"/>
</dbReference>
<dbReference type="EMBL" id="JARBJD010000046">
    <property type="protein sequence ID" value="KAK2957460.1"/>
    <property type="molecule type" value="Genomic_DNA"/>
</dbReference>
<evidence type="ECO:0000259" key="7">
    <source>
        <dbReference type="Pfam" id="PF13877"/>
    </source>
</evidence>
<evidence type="ECO:0000256" key="1">
    <source>
        <dbReference type="ARBA" id="ARBA00022737"/>
    </source>
</evidence>
<accession>A0ABQ9Y151</accession>
<dbReference type="InterPro" id="IPR019734">
    <property type="entry name" value="TPR_rpt"/>
</dbReference>
<name>A0ABQ9Y151_9EUKA</name>
<evidence type="ECO:0000256" key="3">
    <source>
        <dbReference type="ARBA" id="ARBA00038275"/>
    </source>
</evidence>
<dbReference type="PANTHER" id="PTHR46423:SF1">
    <property type="entry name" value="RNA POLYMERASE II-ASSOCIATED PROTEIN 3"/>
    <property type="match status" value="1"/>
</dbReference>
<feature type="repeat" description="TPR" evidence="5">
    <location>
        <begin position="26"/>
        <end position="59"/>
    </location>
</feature>
<comment type="similarity">
    <text evidence="3">Belongs to the RPAP3 family.</text>
</comment>
<evidence type="ECO:0000313" key="8">
    <source>
        <dbReference type="EMBL" id="KAK2957460.1"/>
    </source>
</evidence>
<gene>
    <name evidence="8" type="ORF">BLNAU_7617</name>
</gene>
<dbReference type="Pfam" id="PF13181">
    <property type="entry name" value="TPR_8"/>
    <property type="match status" value="1"/>
</dbReference>
<dbReference type="Pfam" id="PF00515">
    <property type="entry name" value="TPR_1"/>
    <property type="match status" value="1"/>
</dbReference>
<protein>
    <recommendedName>
        <fullName evidence="4">RNA polymerase II-associated protein 3</fullName>
    </recommendedName>
</protein>
<dbReference type="Pfam" id="PF13877">
    <property type="entry name" value="RPAP3_C"/>
    <property type="match status" value="1"/>
</dbReference>
<dbReference type="Proteomes" id="UP001281761">
    <property type="component" value="Unassembled WGS sequence"/>
</dbReference>
<dbReference type="PANTHER" id="PTHR46423">
    <property type="entry name" value="RNA POLYMERASE II-ASSOCIATED PROTEIN 3"/>
    <property type="match status" value="1"/>
</dbReference>
<keyword evidence="9" id="KW-1185">Reference proteome</keyword>
<reference evidence="8 9" key="1">
    <citation type="journal article" date="2022" name="bioRxiv">
        <title>Genomics of Preaxostyla Flagellates Illuminates Evolutionary Transitions and the Path Towards Mitochondrial Loss.</title>
        <authorList>
            <person name="Novak L.V.F."/>
            <person name="Treitli S.C."/>
            <person name="Pyrih J."/>
            <person name="Halakuc P."/>
            <person name="Pipaliya S.V."/>
            <person name="Vacek V."/>
            <person name="Brzon O."/>
            <person name="Soukal P."/>
            <person name="Eme L."/>
            <person name="Dacks J.B."/>
            <person name="Karnkowska A."/>
            <person name="Elias M."/>
            <person name="Hampl V."/>
        </authorList>
    </citation>
    <scope>NUCLEOTIDE SEQUENCE [LARGE SCALE GENOMIC DNA]</scope>
    <source>
        <strain evidence="8">NAU3</strain>
        <tissue evidence="8">Gut</tissue>
    </source>
</reference>
<proteinExistence type="inferred from homology"/>